<dbReference type="AlphaFoldDB" id="A0A0E3SJQ9"/>
<dbReference type="InterPro" id="IPR021734">
    <property type="entry name" value="DUF3303"/>
</dbReference>
<dbReference type="KEGG" id="mbak:MSBR3_0379"/>
<keyword evidence="2" id="KW-1185">Reference proteome</keyword>
<reference evidence="1" key="1">
    <citation type="submission" date="2014-07" db="EMBL/GenBank/DDBJ databases">
        <title>Methanogenic archaea and the global carbon cycle.</title>
        <authorList>
            <person name="Henriksen J.R."/>
            <person name="Luke J."/>
            <person name="Reinhart S."/>
            <person name="Benedict M.N."/>
            <person name="Youngblut N.D."/>
            <person name="Metcalf M.E."/>
            <person name="Whitaker R.J."/>
            <person name="Metcalf W.W."/>
        </authorList>
    </citation>
    <scope>NUCLEOTIDE SEQUENCE [LARGE SCALE GENOMIC DNA]</scope>
    <source>
        <strain evidence="1">3</strain>
    </source>
</reference>
<name>A0A0E3SJQ9_METBA</name>
<dbReference type="PATRIC" id="fig|1434107.4.peg.501"/>
<dbReference type="Pfam" id="PF11746">
    <property type="entry name" value="DUF3303"/>
    <property type="match status" value="1"/>
</dbReference>
<organism evidence="1 2">
    <name type="scientific">Methanosarcina barkeri 3</name>
    <dbReference type="NCBI Taxonomy" id="1434107"/>
    <lineage>
        <taxon>Archaea</taxon>
        <taxon>Methanobacteriati</taxon>
        <taxon>Methanobacteriota</taxon>
        <taxon>Stenosarchaea group</taxon>
        <taxon>Methanomicrobia</taxon>
        <taxon>Methanosarcinales</taxon>
        <taxon>Methanosarcinaceae</taxon>
        <taxon>Methanosarcina</taxon>
    </lineage>
</organism>
<evidence type="ECO:0000313" key="1">
    <source>
        <dbReference type="EMBL" id="AKB80957.1"/>
    </source>
</evidence>
<dbReference type="EMBL" id="CP009517">
    <property type="protein sequence ID" value="AKB80957.1"/>
    <property type="molecule type" value="Genomic_DNA"/>
</dbReference>
<dbReference type="HOGENOM" id="CLU_197243_0_0_2"/>
<proteinExistence type="predicted"/>
<gene>
    <name evidence="1" type="ORF">MSBR3_0379</name>
</gene>
<sequence length="78" mass="9040">MDFPKGLKVINQWFDAGGGRVITLFDVETVKDYLAYNLPFTDLCQIDVFPVIEADDVKKSIIYRMEKLSYLEIGQYKN</sequence>
<dbReference type="Proteomes" id="UP000033066">
    <property type="component" value="Chromosome"/>
</dbReference>
<protein>
    <submittedName>
        <fullName evidence="1">Uncharacterized protein</fullName>
    </submittedName>
</protein>
<accession>A0A0E3SJQ9</accession>
<evidence type="ECO:0000313" key="2">
    <source>
        <dbReference type="Proteomes" id="UP000033066"/>
    </source>
</evidence>